<dbReference type="EMBL" id="BRYA01000440">
    <property type="protein sequence ID" value="GMI48896.1"/>
    <property type="molecule type" value="Genomic_DNA"/>
</dbReference>
<reference evidence="4" key="1">
    <citation type="journal article" date="2023" name="Commun. Biol.">
        <title>Genome analysis of Parmales, the sister group of diatoms, reveals the evolutionary specialization of diatoms from phago-mixotrophs to photoautotrophs.</title>
        <authorList>
            <person name="Ban H."/>
            <person name="Sato S."/>
            <person name="Yoshikawa S."/>
            <person name="Yamada K."/>
            <person name="Nakamura Y."/>
            <person name="Ichinomiya M."/>
            <person name="Sato N."/>
            <person name="Blanc-Mathieu R."/>
            <person name="Endo H."/>
            <person name="Kuwata A."/>
            <person name="Ogata H."/>
        </authorList>
    </citation>
    <scope>NUCLEOTIDE SEQUENCE [LARGE SCALE GENOMIC DNA]</scope>
</reference>
<evidence type="ECO:0000313" key="3">
    <source>
        <dbReference type="EMBL" id="GMI48896.1"/>
    </source>
</evidence>
<feature type="region of interest" description="Disordered" evidence="1">
    <location>
        <begin position="62"/>
        <end position="93"/>
    </location>
</feature>
<feature type="region of interest" description="Disordered" evidence="1">
    <location>
        <begin position="1"/>
        <end position="39"/>
    </location>
</feature>
<organism evidence="3 4">
    <name type="scientific">Triparma columacea</name>
    <dbReference type="NCBI Taxonomy" id="722753"/>
    <lineage>
        <taxon>Eukaryota</taxon>
        <taxon>Sar</taxon>
        <taxon>Stramenopiles</taxon>
        <taxon>Ochrophyta</taxon>
        <taxon>Bolidophyceae</taxon>
        <taxon>Parmales</taxon>
        <taxon>Triparmaceae</taxon>
        <taxon>Triparma</taxon>
    </lineage>
</organism>
<dbReference type="AlphaFoldDB" id="A0A9W7LGA3"/>
<feature type="region of interest" description="Disordered" evidence="1">
    <location>
        <begin position="353"/>
        <end position="437"/>
    </location>
</feature>
<dbReference type="Pfam" id="PF04046">
    <property type="entry name" value="PSP"/>
    <property type="match status" value="1"/>
</dbReference>
<dbReference type="PANTHER" id="PTHR12785:SF6">
    <property type="entry name" value="SPLICING FACTOR 3B SUBUNIT 2"/>
    <property type="match status" value="1"/>
</dbReference>
<dbReference type="InterPro" id="IPR007180">
    <property type="entry name" value="DUF382"/>
</dbReference>
<comment type="caution">
    <text evidence="3">The sequence shown here is derived from an EMBL/GenBank/DDBJ whole genome shotgun (WGS) entry which is preliminary data.</text>
</comment>
<evidence type="ECO:0000259" key="2">
    <source>
        <dbReference type="SMART" id="SM00581"/>
    </source>
</evidence>
<feature type="region of interest" description="Disordered" evidence="1">
    <location>
        <begin position="475"/>
        <end position="514"/>
    </location>
</feature>
<accession>A0A9W7LGA3</accession>
<feature type="compositionally biased region" description="Acidic residues" evidence="1">
    <location>
        <begin position="498"/>
        <end position="507"/>
    </location>
</feature>
<keyword evidence="4" id="KW-1185">Reference proteome</keyword>
<feature type="compositionally biased region" description="Acidic residues" evidence="1">
    <location>
        <begin position="365"/>
        <end position="396"/>
    </location>
</feature>
<sequence>MGARKKSNKERNAARNARKKLQKATKEENVAPIEQTSAPEVDIVYEVEDVKAEGFEEIMEKFKMQSANKPSSDKEEGETGTTVKEEEEDTQGAMDAPLSIRKSKMVNRMTVAELKQLVANPEVVESHDVTAPEPEFLVFLKSIRNTVPVPAHWAQKRKYLQGKRGIEKAPFALPKYIEDTGIAEIRGATAEEEEKASAKQKGRARVAPKMGKIDIDYKTLHDAFFKYQTKPDNMTRFGELYYEGKEFEQDVTKYRPGHLSDELKEALGMPEGAPPPWLANMQKYGPPVSYPNLKIPGLNAPLPPGASFGNHAGGWGRPPVDQFGRPLYGDVFGQSETSKVEAKFVYAGDGTIIPKKHWGGRPEPGDDDYESSSSESESEDEDSDDEEGSDAEELLEEGEKKSGMESVASTASGFASMASNVQVRKKEDGGDETPQLYTVLKEKERKAGSGEVFGSAHTYVLGEGGDGEVAAAAEAGGAESVISKAAGKKKSKRKRGDDSDDDSDDEDASKRFKF</sequence>
<dbReference type="Pfam" id="PF04037">
    <property type="entry name" value="DUF382"/>
    <property type="match status" value="1"/>
</dbReference>
<dbReference type="InterPro" id="IPR006568">
    <property type="entry name" value="PSP_pro-rich"/>
</dbReference>
<feature type="compositionally biased region" description="Low complexity" evidence="1">
    <location>
        <begin position="475"/>
        <end position="485"/>
    </location>
</feature>
<dbReference type="InterPro" id="IPR052584">
    <property type="entry name" value="U2_snRNP_Complex_Component"/>
</dbReference>
<name>A0A9W7LGA3_9STRA</name>
<dbReference type="SMART" id="SM00581">
    <property type="entry name" value="PSP"/>
    <property type="match status" value="1"/>
</dbReference>
<evidence type="ECO:0000313" key="4">
    <source>
        <dbReference type="Proteomes" id="UP001165065"/>
    </source>
</evidence>
<dbReference type="Proteomes" id="UP001165065">
    <property type="component" value="Unassembled WGS sequence"/>
</dbReference>
<gene>
    <name evidence="3" type="ORF">TrCOL_g7299</name>
</gene>
<dbReference type="PANTHER" id="PTHR12785">
    <property type="entry name" value="SPLICING FACTOR 3B"/>
    <property type="match status" value="1"/>
</dbReference>
<feature type="domain" description="PSP proline-rich" evidence="2">
    <location>
        <begin position="251"/>
        <end position="304"/>
    </location>
</feature>
<evidence type="ECO:0000256" key="1">
    <source>
        <dbReference type="SAM" id="MobiDB-lite"/>
    </source>
</evidence>
<proteinExistence type="predicted"/>
<feature type="compositionally biased region" description="Polar residues" evidence="1">
    <location>
        <begin position="407"/>
        <end position="422"/>
    </location>
</feature>
<protein>
    <recommendedName>
        <fullName evidence="2">PSP proline-rich domain-containing protein</fullName>
    </recommendedName>
</protein>
<dbReference type="OrthoDB" id="10260794at2759"/>
<dbReference type="GO" id="GO:0005634">
    <property type="term" value="C:nucleus"/>
    <property type="evidence" value="ECO:0007669"/>
    <property type="project" value="InterPro"/>
</dbReference>